<dbReference type="EMBL" id="BQKI01000072">
    <property type="protein sequence ID" value="GJN15936.1"/>
    <property type="molecule type" value="Genomic_DNA"/>
</dbReference>
<reference evidence="1" key="1">
    <citation type="journal article" date="2018" name="DNA Res.">
        <title>Multiple hybrid de novo genome assembly of finger millet, an orphan allotetraploid crop.</title>
        <authorList>
            <person name="Hatakeyama M."/>
            <person name="Aluri S."/>
            <person name="Balachadran M.T."/>
            <person name="Sivarajan S.R."/>
            <person name="Patrignani A."/>
            <person name="Gruter S."/>
            <person name="Poveda L."/>
            <person name="Shimizu-Inatsugi R."/>
            <person name="Baeten J."/>
            <person name="Francoijs K.J."/>
            <person name="Nataraja K.N."/>
            <person name="Reddy Y.A.N."/>
            <person name="Phadnis S."/>
            <person name="Ravikumar R.L."/>
            <person name="Schlapbach R."/>
            <person name="Sreeman S.M."/>
            <person name="Shimizu K.K."/>
        </authorList>
    </citation>
    <scope>NUCLEOTIDE SEQUENCE</scope>
</reference>
<organism evidence="1 2">
    <name type="scientific">Eleusine coracana subsp. coracana</name>
    <dbReference type="NCBI Taxonomy" id="191504"/>
    <lineage>
        <taxon>Eukaryota</taxon>
        <taxon>Viridiplantae</taxon>
        <taxon>Streptophyta</taxon>
        <taxon>Embryophyta</taxon>
        <taxon>Tracheophyta</taxon>
        <taxon>Spermatophyta</taxon>
        <taxon>Magnoliopsida</taxon>
        <taxon>Liliopsida</taxon>
        <taxon>Poales</taxon>
        <taxon>Poaceae</taxon>
        <taxon>PACMAD clade</taxon>
        <taxon>Chloridoideae</taxon>
        <taxon>Cynodonteae</taxon>
        <taxon>Eleusininae</taxon>
        <taxon>Eleusine</taxon>
    </lineage>
</organism>
<dbReference type="PANTHER" id="PTHR33116">
    <property type="entry name" value="REVERSE TRANSCRIPTASE ZINC-BINDING DOMAIN-CONTAINING PROTEIN-RELATED-RELATED"/>
    <property type="match status" value="1"/>
</dbReference>
<evidence type="ECO:0000313" key="2">
    <source>
        <dbReference type="Proteomes" id="UP001054889"/>
    </source>
</evidence>
<protein>
    <recommendedName>
        <fullName evidence="3">Reverse transcriptase</fullName>
    </recommendedName>
</protein>
<accession>A0AAV5E0D7</accession>
<evidence type="ECO:0000313" key="1">
    <source>
        <dbReference type="EMBL" id="GJN15936.1"/>
    </source>
</evidence>
<dbReference type="AlphaFoldDB" id="A0AAV5E0D7"/>
<evidence type="ECO:0008006" key="3">
    <source>
        <dbReference type="Google" id="ProtNLM"/>
    </source>
</evidence>
<comment type="caution">
    <text evidence="1">The sequence shown here is derived from an EMBL/GenBank/DDBJ whole genome shotgun (WGS) entry which is preliminary data.</text>
</comment>
<dbReference type="PANTHER" id="PTHR33116:SF86">
    <property type="entry name" value="REVERSE TRANSCRIPTASE DOMAIN-CONTAINING PROTEIN"/>
    <property type="match status" value="1"/>
</dbReference>
<dbReference type="Proteomes" id="UP001054889">
    <property type="component" value="Unassembled WGS sequence"/>
</dbReference>
<sequence length="433" mass="48978">MGFFQRLSNRLEVLDRGTLFSPYLFLICAEGLTSMLKNSGPNFIARGLRVSRHAPWISHLLFADDCLIFSEATDRSAQRVASILDDYNKASGQLVNKQKSAIFFSPNTDDEVKGSIHSILDISMEALGERYLGLPTAVGRSMNGVFDYVGDRVRNSVNGWAERQMSCAAREVQLKSIAQAVPTYSMSCFKLPAKIVSTNYHTYISNYWWGSSLDNHRIHWLQWPKLTKAKGNGGMGFREMKLFNQALLGKQGWRLVTNPDSLCSKVLKGKYYPNSDFLSATRRKRSTVTWRAILHGRDILSSGMIKRIGSGVSVDVWNDHWIPSNVSMKPIGRLDTASANTVADLIKQREREWDVDKLKENFTPLDIDGILKIKLSNNLMEDIRAWAYEKNGVYSVRSAYRLLKDMQIAEKDYAETHQRVLKAQVSGGNIYGR</sequence>
<name>A0AAV5E0D7_ELECO</name>
<gene>
    <name evidence="1" type="primary">gb02883</name>
    <name evidence="1" type="ORF">PR202_gb02883</name>
</gene>
<proteinExistence type="predicted"/>
<reference evidence="1" key="2">
    <citation type="submission" date="2021-12" db="EMBL/GenBank/DDBJ databases">
        <title>Resequencing data analysis of finger millet.</title>
        <authorList>
            <person name="Hatakeyama M."/>
            <person name="Aluri S."/>
            <person name="Balachadran M.T."/>
            <person name="Sivarajan S.R."/>
            <person name="Poveda L."/>
            <person name="Shimizu-Inatsugi R."/>
            <person name="Schlapbach R."/>
            <person name="Sreeman S.M."/>
            <person name="Shimizu K.K."/>
        </authorList>
    </citation>
    <scope>NUCLEOTIDE SEQUENCE</scope>
</reference>
<keyword evidence="2" id="KW-1185">Reference proteome</keyword>